<dbReference type="AlphaFoldDB" id="U6K191"/>
<keyword evidence="3" id="KW-1185">Reference proteome</keyword>
<protein>
    <submittedName>
        <fullName evidence="2">Uncharacterized protein</fullName>
    </submittedName>
</protein>
<evidence type="ECO:0000313" key="3">
    <source>
        <dbReference type="Proteomes" id="UP000030744"/>
    </source>
</evidence>
<dbReference type="RefSeq" id="XP_013354004.1">
    <property type="nucleotide sequence ID" value="XM_013498550.1"/>
</dbReference>
<feature type="region of interest" description="Disordered" evidence="1">
    <location>
        <begin position="1"/>
        <end position="22"/>
    </location>
</feature>
<evidence type="ECO:0000313" key="2">
    <source>
        <dbReference type="EMBL" id="CDJ31439.1"/>
    </source>
</evidence>
<reference evidence="2" key="2">
    <citation type="submission" date="2013-10" db="EMBL/GenBank/DDBJ databases">
        <authorList>
            <person name="Aslett M."/>
        </authorList>
    </citation>
    <scope>NUCLEOTIDE SEQUENCE [LARGE SCALE GENOMIC DNA]</scope>
    <source>
        <strain evidence="2">Houghton</strain>
    </source>
</reference>
<feature type="compositionally biased region" description="Low complexity" evidence="1">
    <location>
        <begin position="82"/>
        <end position="94"/>
    </location>
</feature>
<dbReference type="GeneID" id="25381231"/>
<gene>
    <name evidence="2" type="ORF">EMH_0066810</name>
</gene>
<reference evidence="2" key="1">
    <citation type="submission" date="2013-10" db="EMBL/GenBank/DDBJ databases">
        <title>Genomic analysis of the causative agents of coccidiosis in chickens.</title>
        <authorList>
            <person name="Reid A.J."/>
            <person name="Blake D."/>
            <person name="Billington K."/>
            <person name="Browne H."/>
            <person name="Dunn M."/>
            <person name="Hung S."/>
            <person name="Kawahara F."/>
            <person name="Miranda-Saavedra D."/>
            <person name="Mourier T."/>
            <person name="Nagra H."/>
            <person name="Otto T.D."/>
            <person name="Rawlings N."/>
            <person name="Sanchez A."/>
            <person name="Sanders M."/>
            <person name="Subramaniam C."/>
            <person name="Tay Y."/>
            <person name="Dear P."/>
            <person name="Doerig C."/>
            <person name="Gruber A."/>
            <person name="Parkinson J."/>
            <person name="Shirley M."/>
            <person name="Wan K.L."/>
            <person name="Berriman M."/>
            <person name="Tomley F."/>
            <person name="Pain A."/>
        </authorList>
    </citation>
    <scope>NUCLEOTIDE SEQUENCE [LARGE SCALE GENOMIC DNA]</scope>
    <source>
        <strain evidence="2">Houghton</strain>
    </source>
</reference>
<dbReference type="VEuPathDB" id="ToxoDB:EMH_0066810"/>
<dbReference type="EMBL" id="HG683281">
    <property type="protein sequence ID" value="CDJ31439.1"/>
    <property type="molecule type" value="Genomic_DNA"/>
</dbReference>
<feature type="region of interest" description="Disordered" evidence="1">
    <location>
        <begin position="79"/>
        <end position="100"/>
    </location>
</feature>
<proteinExistence type="predicted"/>
<organism evidence="2 3">
    <name type="scientific">Eimeria mitis</name>
    <dbReference type="NCBI Taxonomy" id="44415"/>
    <lineage>
        <taxon>Eukaryota</taxon>
        <taxon>Sar</taxon>
        <taxon>Alveolata</taxon>
        <taxon>Apicomplexa</taxon>
        <taxon>Conoidasida</taxon>
        <taxon>Coccidia</taxon>
        <taxon>Eucoccidiorida</taxon>
        <taxon>Eimeriorina</taxon>
        <taxon>Eimeriidae</taxon>
        <taxon>Eimeria</taxon>
    </lineage>
</organism>
<dbReference type="Proteomes" id="UP000030744">
    <property type="component" value="Unassembled WGS sequence"/>
</dbReference>
<sequence length="100" mass="11302">MLPLGNRWSKSGLSENERRSGGAAIQYQSPWMYARATMKEISHPSLMPASLEEDGAAVEQDRMAEMLSVLYVAERNISSTPQEQFQQQKSQQVQPTSAWR</sequence>
<accession>U6K191</accession>
<evidence type="ECO:0000256" key="1">
    <source>
        <dbReference type="SAM" id="MobiDB-lite"/>
    </source>
</evidence>
<name>U6K191_9EIME</name>